<protein>
    <submittedName>
        <fullName evidence="1">Uncharacterized protein</fullName>
    </submittedName>
</protein>
<dbReference type="AlphaFoldDB" id="A0A0F6HG94"/>
<name>A0A0F6HG94_LEPIR</name>
<proteinExistence type="predicted"/>
<dbReference type="Proteomes" id="UP000006324">
    <property type="component" value="Unassembled WGS sequence"/>
</dbReference>
<reference evidence="1 2" key="1">
    <citation type="submission" date="2012-09" db="EMBL/GenBank/DDBJ databases">
        <authorList>
            <person name="Harkins D.M."/>
            <person name="Durkin A.S."/>
            <person name="Brinkac L.M."/>
            <person name="Selengut J.D."/>
            <person name="Sanka R."/>
            <person name="DePew J."/>
            <person name="Purushe J."/>
            <person name="Chanthongthip A."/>
            <person name="Lattana O."/>
            <person name="Phetsouvanh R."/>
            <person name="Newton P.N."/>
            <person name="Vinetz J.M."/>
            <person name="Sutton G.G."/>
            <person name="Nelson W.C."/>
            <person name="Fouts D.E."/>
        </authorList>
    </citation>
    <scope>NUCLEOTIDE SEQUENCE [LARGE SCALE GENOMIC DNA]</scope>
    <source>
        <strain evidence="1 2">UI 12621</strain>
    </source>
</reference>
<organism evidence="1 2">
    <name type="scientific">Leptospira interrogans str. UI 12621</name>
    <dbReference type="NCBI Taxonomy" id="1049937"/>
    <lineage>
        <taxon>Bacteria</taxon>
        <taxon>Pseudomonadati</taxon>
        <taxon>Spirochaetota</taxon>
        <taxon>Spirochaetia</taxon>
        <taxon>Leptospirales</taxon>
        <taxon>Leptospiraceae</taxon>
        <taxon>Leptospira</taxon>
    </lineage>
</organism>
<evidence type="ECO:0000313" key="1">
    <source>
        <dbReference type="EMBL" id="EKO27403.1"/>
    </source>
</evidence>
<sequence length="38" mass="4216">MSDRVGTQFLGNLNSMLLSELNVAPNLKISSEFIQNSF</sequence>
<comment type="caution">
    <text evidence="1">The sequence shown here is derived from an EMBL/GenBank/DDBJ whole genome shotgun (WGS) entry which is preliminary data.</text>
</comment>
<accession>A0A0F6HG94</accession>
<evidence type="ECO:0000313" key="2">
    <source>
        <dbReference type="Proteomes" id="UP000006324"/>
    </source>
</evidence>
<dbReference type="EMBL" id="AHNQ02000003">
    <property type="protein sequence ID" value="EKO27403.1"/>
    <property type="molecule type" value="Genomic_DNA"/>
</dbReference>
<gene>
    <name evidence="1" type="ORF">LEP1GSC104_2077</name>
</gene>